<dbReference type="InterPro" id="IPR036526">
    <property type="entry name" value="C-N_Hydrolase_sf"/>
</dbReference>
<evidence type="ECO:0000259" key="2">
    <source>
        <dbReference type="PROSITE" id="PS50263"/>
    </source>
</evidence>
<comment type="similarity">
    <text evidence="1">Belongs to the carbon-nitrogen hydrolase superfamily. NIT1/NIT2 family.</text>
</comment>
<dbReference type="RefSeq" id="WP_087919701.1">
    <property type="nucleotide sequence ID" value="NZ_CP021780.1"/>
</dbReference>
<feature type="domain" description="CN hydrolase" evidence="2">
    <location>
        <begin position="2"/>
        <end position="248"/>
    </location>
</feature>
<gene>
    <name evidence="3" type="ORF">B9T62_36450</name>
</gene>
<evidence type="ECO:0000313" key="4">
    <source>
        <dbReference type="Proteomes" id="UP000249890"/>
    </source>
</evidence>
<dbReference type="PANTHER" id="PTHR23088:SF27">
    <property type="entry name" value="DEAMINATED GLUTATHIONE AMIDASE"/>
    <property type="match status" value="1"/>
</dbReference>
<reference evidence="3 4" key="1">
    <citation type="submission" date="2017-06" db="EMBL/GenBank/DDBJ databases">
        <title>Complete genome sequence of Paenibacillus donghaensis KCTC 13049T isolated from East Sea sediment, South Korea.</title>
        <authorList>
            <person name="Jung B.K."/>
            <person name="Hong S.-J."/>
            <person name="Shin J.-H."/>
        </authorList>
    </citation>
    <scope>NUCLEOTIDE SEQUENCE [LARGE SCALE GENOMIC DNA]</scope>
    <source>
        <strain evidence="3 4">KCTC 13049</strain>
    </source>
</reference>
<organism evidence="3 4">
    <name type="scientific">Paenibacillus donghaensis</name>
    <dbReference type="NCBI Taxonomy" id="414771"/>
    <lineage>
        <taxon>Bacteria</taxon>
        <taxon>Bacillati</taxon>
        <taxon>Bacillota</taxon>
        <taxon>Bacilli</taxon>
        <taxon>Bacillales</taxon>
        <taxon>Paenibacillaceae</taxon>
        <taxon>Paenibacillus</taxon>
    </lineage>
</organism>
<dbReference type="SUPFAM" id="SSF56317">
    <property type="entry name" value="Carbon-nitrogen hydrolase"/>
    <property type="match status" value="1"/>
</dbReference>
<dbReference type="PANTHER" id="PTHR23088">
    <property type="entry name" value="NITRILASE-RELATED"/>
    <property type="match status" value="1"/>
</dbReference>
<dbReference type="PROSITE" id="PS50263">
    <property type="entry name" value="CN_HYDROLASE"/>
    <property type="match status" value="1"/>
</dbReference>
<dbReference type="Proteomes" id="UP000249890">
    <property type="component" value="Chromosome"/>
</dbReference>
<evidence type="ECO:0000256" key="1">
    <source>
        <dbReference type="ARBA" id="ARBA00010613"/>
    </source>
</evidence>
<dbReference type="CDD" id="cd07197">
    <property type="entry name" value="nitrilase"/>
    <property type="match status" value="1"/>
</dbReference>
<evidence type="ECO:0000313" key="3">
    <source>
        <dbReference type="EMBL" id="ASA25740.1"/>
    </source>
</evidence>
<proteinExistence type="inferred from homology"/>
<dbReference type="InterPro" id="IPR003010">
    <property type="entry name" value="C-N_Hydrolase"/>
</dbReference>
<dbReference type="KEGG" id="pdh:B9T62_36450"/>
<dbReference type="Gene3D" id="3.60.110.10">
    <property type="entry name" value="Carbon-nitrogen hydrolase"/>
    <property type="match status" value="1"/>
</dbReference>
<name>A0A2Z2KPQ3_9BACL</name>
<dbReference type="Pfam" id="PF00795">
    <property type="entry name" value="CN_hydrolase"/>
    <property type="match status" value="1"/>
</dbReference>
<sequence>MVNVGMVQLNINTYKQEEFFNKCEIYIEECSRNNVQLVCFPECFNYQLELGNSLNNQFDSEDSKECIDFILKMARKYKLYIVCGTLISENSKLYNTAIVVSPEGELLGMHKKINLTFFEKEIITAGENVHCYETHVGKIGLLLGNDINSFTICQKLLDENVEVLICLVQIPSEFSDSYLSIVKARTIDLDCFIVVASGCGIKDNTNLTFKGISNVYSNPHLSGNNKLFEMDHGKDAFFEGVVYGNYDLESFRNKRNQVYRPNKITIS</sequence>
<dbReference type="AlphaFoldDB" id="A0A2Z2KPQ3"/>
<dbReference type="EMBL" id="CP021780">
    <property type="protein sequence ID" value="ASA25740.1"/>
    <property type="molecule type" value="Genomic_DNA"/>
</dbReference>
<protein>
    <recommendedName>
        <fullName evidence="2">CN hydrolase domain-containing protein</fullName>
    </recommendedName>
</protein>
<accession>A0A2Z2KPQ3</accession>
<dbReference type="OrthoDB" id="9811121at2"/>
<keyword evidence="4" id="KW-1185">Reference proteome</keyword>